<dbReference type="PANTHER" id="PTHR43240">
    <property type="entry name" value="1,4-DIHYDROXY-2-NAPHTHOYL-COA THIOESTERASE 1"/>
    <property type="match status" value="1"/>
</dbReference>
<dbReference type="SUPFAM" id="SSF54637">
    <property type="entry name" value="Thioesterase/thiol ester dehydrase-isomerase"/>
    <property type="match status" value="1"/>
</dbReference>
<gene>
    <name evidence="9" type="ordered locus">Snas_5230</name>
</gene>
<evidence type="ECO:0000256" key="3">
    <source>
        <dbReference type="ARBA" id="ARBA00036002"/>
    </source>
</evidence>
<evidence type="ECO:0000313" key="9">
    <source>
        <dbReference type="EMBL" id="ADD44864.1"/>
    </source>
</evidence>
<dbReference type="InterPro" id="IPR006683">
    <property type="entry name" value="Thioestr_dom"/>
</dbReference>
<comment type="catalytic activity">
    <reaction evidence="3">
        <text>a long-chain fatty acyl-CoA + H2O = a long-chain fatty acid + CoA + H(+)</text>
        <dbReference type="Rhea" id="RHEA:67680"/>
        <dbReference type="ChEBI" id="CHEBI:15377"/>
        <dbReference type="ChEBI" id="CHEBI:15378"/>
        <dbReference type="ChEBI" id="CHEBI:57287"/>
        <dbReference type="ChEBI" id="CHEBI:57560"/>
        <dbReference type="ChEBI" id="CHEBI:83139"/>
    </reaction>
</comment>
<comment type="similarity">
    <text evidence="4">Belongs to the YigI thioesterase family.</text>
</comment>
<dbReference type="HOGENOM" id="CLU_089876_5_0_11"/>
<dbReference type="PANTHER" id="PTHR43240:SF20">
    <property type="entry name" value="MEDIUM_LONG-CHAIN ACYL-COA THIOESTERASE YIGI"/>
    <property type="match status" value="1"/>
</dbReference>
<accession>D3QBX5</accession>
<dbReference type="AlphaFoldDB" id="D3QBX5"/>
<dbReference type="InterPro" id="IPR029069">
    <property type="entry name" value="HotDog_dom_sf"/>
</dbReference>
<dbReference type="Gene3D" id="3.10.129.10">
    <property type="entry name" value="Hotdog Thioesterase"/>
    <property type="match status" value="1"/>
</dbReference>
<dbReference type="EC" id="3.1.2.20" evidence="5"/>
<dbReference type="InterPro" id="IPR003736">
    <property type="entry name" value="PAAI_dom"/>
</dbReference>
<dbReference type="eggNOG" id="COG2050">
    <property type="taxonomic scope" value="Bacteria"/>
</dbReference>
<keyword evidence="1" id="KW-0378">Hydrolase</keyword>
<proteinExistence type="inferred from homology"/>
<reference evidence="9 10" key="1">
    <citation type="journal article" date="2009" name="Stand. Genomic Sci.">
        <title>Complete genome sequence of Stackebrandtia nassauensis type strain (LLR-40K-21).</title>
        <authorList>
            <person name="Munk C."/>
            <person name="Lapidus A."/>
            <person name="Copeland A."/>
            <person name="Jando M."/>
            <person name="Mayilraj S."/>
            <person name="Glavina Del Rio T."/>
            <person name="Nolan M."/>
            <person name="Chen F."/>
            <person name="Lucas S."/>
            <person name="Tice H."/>
            <person name="Cheng J.F."/>
            <person name="Han C."/>
            <person name="Detter J.C."/>
            <person name="Bruce D."/>
            <person name="Goodwin L."/>
            <person name="Chain P."/>
            <person name="Pitluck S."/>
            <person name="Goker M."/>
            <person name="Ovchinikova G."/>
            <person name="Pati A."/>
            <person name="Ivanova N."/>
            <person name="Mavromatis K."/>
            <person name="Chen A."/>
            <person name="Palaniappan K."/>
            <person name="Land M."/>
            <person name="Hauser L."/>
            <person name="Chang Y.J."/>
            <person name="Jeffries C.D."/>
            <person name="Bristow J."/>
            <person name="Eisen J.A."/>
            <person name="Markowitz V."/>
            <person name="Hugenholtz P."/>
            <person name="Kyrpides N.C."/>
            <person name="Klenk H.P."/>
        </authorList>
    </citation>
    <scope>NUCLEOTIDE SEQUENCE [LARGE SCALE GENOMIC DNA]</scope>
    <source>
        <strain evidence="10">DSM 44728 / CIP 108903 / NRRL B-16338 / NBRC 102104 / LLR-40K-21</strain>
    </source>
</reference>
<dbReference type="RefSeq" id="WP_013020435.1">
    <property type="nucleotide sequence ID" value="NC_013947.1"/>
</dbReference>
<evidence type="ECO:0000256" key="7">
    <source>
        <dbReference type="ARBA" id="ARBA00048062"/>
    </source>
</evidence>
<dbReference type="Proteomes" id="UP000000844">
    <property type="component" value="Chromosome"/>
</dbReference>
<dbReference type="STRING" id="446470.Snas_5230"/>
<dbReference type="Pfam" id="PF03061">
    <property type="entry name" value="4HBT"/>
    <property type="match status" value="1"/>
</dbReference>
<comment type="catalytic activity">
    <reaction evidence="2">
        <text>a fatty acyl-CoA + H2O = a fatty acid + CoA + H(+)</text>
        <dbReference type="Rhea" id="RHEA:16781"/>
        <dbReference type="ChEBI" id="CHEBI:15377"/>
        <dbReference type="ChEBI" id="CHEBI:15378"/>
        <dbReference type="ChEBI" id="CHEBI:28868"/>
        <dbReference type="ChEBI" id="CHEBI:57287"/>
        <dbReference type="ChEBI" id="CHEBI:77636"/>
        <dbReference type="EC" id="3.1.2.20"/>
    </reaction>
</comment>
<dbReference type="KEGG" id="sna:Snas_5230"/>
<dbReference type="EMBL" id="CP001778">
    <property type="protein sequence ID" value="ADD44864.1"/>
    <property type="molecule type" value="Genomic_DNA"/>
</dbReference>
<evidence type="ECO:0000256" key="5">
    <source>
        <dbReference type="ARBA" id="ARBA00038894"/>
    </source>
</evidence>
<evidence type="ECO:0000256" key="1">
    <source>
        <dbReference type="ARBA" id="ARBA00022801"/>
    </source>
</evidence>
<sequence>MESDELTAFAHSVFNAQPFSRFIGAELVAVSRGTAEIRVKNRPDLQQQHGYLHGGVISYLADNCLTFAGGLALGGDALTSEYKINYASPAKGDVIIARAESLVTTKRQAVCQCSIYSQKDGEEQLVAVAQGTIVKIQSAAREATSLTASTAASGSST</sequence>
<keyword evidence="10" id="KW-1185">Reference proteome</keyword>
<dbReference type="OrthoDB" id="8525891at2"/>
<feature type="domain" description="Thioesterase" evidence="8">
    <location>
        <begin position="49"/>
        <end position="122"/>
    </location>
</feature>
<evidence type="ECO:0000259" key="8">
    <source>
        <dbReference type="Pfam" id="PF03061"/>
    </source>
</evidence>
<comment type="catalytic activity">
    <reaction evidence="7">
        <text>a medium-chain fatty acyl-CoA + H2O = a medium-chain fatty acid + CoA + H(+)</text>
        <dbReference type="Rhea" id="RHEA:68184"/>
        <dbReference type="ChEBI" id="CHEBI:15377"/>
        <dbReference type="ChEBI" id="CHEBI:15378"/>
        <dbReference type="ChEBI" id="CHEBI:57287"/>
        <dbReference type="ChEBI" id="CHEBI:59558"/>
        <dbReference type="ChEBI" id="CHEBI:90546"/>
    </reaction>
</comment>
<organism evidence="9 10">
    <name type="scientific">Stackebrandtia nassauensis (strain DSM 44728 / CIP 108903 / NRRL B-16338 / NBRC 102104 / LLR-40K-21)</name>
    <dbReference type="NCBI Taxonomy" id="446470"/>
    <lineage>
        <taxon>Bacteria</taxon>
        <taxon>Bacillati</taxon>
        <taxon>Actinomycetota</taxon>
        <taxon>Actinomycetes</taxon>
        <taxon>Glycomycetales</taxon>
        <taxon>Glycomycetaceae</taxon>
        <taxon>Stackebrandtia</taxon>
    </lineage>
</organism>
<name>D3QBX5_STANL</name>
<protein>
    <recommendedName>
        <fullName evidence="6">Medium/long-chain acyl-CoA thioesterase YigI</fullName>
        <ecNumber evidence="5">3.1.2.20</ecNumber>
    </recommendedName>
</protein>
<dbReference type="CDD" id="cd03443">
    <property type="entry name" value="PaaI_thioesterase"/>
    <property type="match status" value="1"/>
</dbReference>
<dbReference type="NCBIfam" id="TIGR00369">
    <property type="entry name" value="unchar_dom_1"/>
    <property type="match status" value="1"/>
</dbReference>
<evidence type="ECO:0000256" key="6">
    <source>
        <dbReference type="ARBA" id="ARBA00040062"/>
    </source>
</evidence>
<dbReference type="GO" id="GO:0047617">
    <property type="term" value="F:fatty acyl-CoA hydrolase activity"/>
    <property type="evidence" value="ECO:0007669"/>
    <property type="project" value="UniProtKB-EC"/>
</dbReference>
<evidence type="ECO:0000256" key="4">
    <source>
        <dbReference type="ARBA" id="ARBA00038381"/>
    </source>
</evidence>
<evidence type="ECO:0000313" key="10">
    <source>
        <dbReference type="Proteomes" id="UP000000844"/>
    </source>
</evidence>
<evidence type="ECO:0000256" key="2">
    <source>
        <dbReference type="ARBA" id="ARBA00035880"/>
    </source>
</evidence>